<evidence type="ECO:0000313" key="1">
    <source>
        <dbReference type="EMBL" id="QED45179.1"/>
    </source>
</evidence>
<name>A0A6M2YZA9_9POTV</name>
<accession>A0A6M2YZA9</accession>
<reference evidence="1" key="1">
    <citation type="submission" date="2019-06" db="EMBL/GenBank/DDBJ databases">
        <authorList>
            <person name="Jo Y."/>
            <person name="Cho W.K."/>
        </authorList>
    </citation>
    <scope>NUCLEOTIDE SEQUENCE</scope>
    <source>
        <strain evidence="1">G20</strain>
    </source>
</reference>
<gene>
    <name evidence="1" type="primary">ORF2</name>
</gene>
<organism evidence="1">
    <name type="scientific">Onion yellow dwarf virus</name>
    <dbReference type="NCBI Taxonomy" id="43130"/>
    <lineage>
        <taxon>Viruses</taxon>
        <taxon>Riboviria</taxon>
        <taxon>Orthornavirae</taxon>
        <taxon>Pisuviricota</taxon>
        <taxon>Stelpaviricetes</taxon>
        <taxon>Patatavirales</taxon>
        <taxon>Potyviridae</taxon>
        <taxon>Potyvirus</taxon>
        <taxon>Potyvirus cepae</taxon>
    </lineage>
</organism>
<proteinExistence type="predicted"/>
<sequence>MLRRNLYGVMARVKFIGKMCIRMGKAKVRATILKNFQPERFECAKRQCEELFTTVFKVYCVGSESASFRFLFSNQSNQR</sequence>
<dbReference type="EMBL" id="MN059569">
    <property type="protein sequence ID" value="QED45179.1"/>
    <property type="molecule type" value="Genomic_RNA"/>
</dbReference>
<protein>
    <submittedName>
        <fullName evidence="1">PIPO</fullName>
    </submittedName>
</protein>